<protein>
    <submittedName>
        <fullName evidence="2">Uncharacterized protein</fullName>
    </submittedName>
</protein>
<keyword evidence="3" id="KW-1185">Reference proteome</keyword>
<dbReference type="InterPro" id="IPR038796">
    <property type="entry name" value="At1g76070-like"/>
</dbReference>
<dbReference type="AlphaFoldDB" id="A0A1R3ILH8"/>
<evidence type="ECO:0000313" key="3">
    <source>
        <dbReference type="Proteomes" id="UP000187203"/>
    </source>
</evidence>
<gene>
    <name evidence="2" type="ORF">COLO4_22498</name>
</gene>
<evidence type="ECO:0000313" key="2">
    <source>
        <dbReference type="EMBL" id="OMO83438.1"/>
    </source>
</evidence>
<proteinExistence type="predicted"/>
<accession>A0A1R3ILH8</accession>
<sequence length="167" mass="18227">MERPVKQRNKILAFLPKAASAVTFQISPPISPVGKGSSSVPIVSLIPKEAPRKSKNGSFDAREPNSPKVSCMGQIKSKKKKKETVSKSRLASPPPQALVVEVKRKPLWLMLKALKGTKGGRESHVSYAEAPVAERVPSLCQMKQFSSARGTLSDFDWRACDEGCVRI</sequence>
<dbReference type="OrthoDB" id="1926132at2759"/>
<organism evidence="2 3">
    <name type="scientific">Corchorus olitorius</name>
    <dbReference type="NCBI Taxonomy" id="93759"/>
    <lineage>
        <taxon>Eukaryota</taxon>
        <taxon>Viridiplantae</taxon>
        <taxon>Streptophyta</taxon>
        <taxon>Embryophyta</taxon>
        <taxon>Tracheophyta</taxon>
        <taxon>Spermatophyta</taxon>
        <taxon>Magnoliopsida</taxon>
        <taxon>eudicotyledons</taxon>
        <taxon>Gunneridae</taxon>
        <taxon>Pentapetalae</taxon>
        <taxon>rosids</taxon>
        <taxon>malvids</taxon>
        <taxon>Malvales</taxon>
        <taxon>Malvaceae</taxon>
        <taxon>Grewioideae</taxon>
        <taxon>Apeibeae</taxon>
        <taxon>Corchorus</taxon>
    </lineage>
</organism>
<reference evidence="3" key="1">
    <citation type="submission" date="2013-09" db="EMBL/GenBank/DDBJ databases">
        <title>Corchorus olitorius genome sequencing.</title>
        <authorList>
            <person name="Alam M."/>
            <person name="Haque M.S."/>
            <person name="Islam M.S."/>
            <person name="Emdad E.M."/>
            <person name="Islam M.M."/>
            <person name="Ahmed B."/>
            <person name="Halim A."/>
            <person name="Hossen Q.M.M."/>
            <person name="Hossain M.Z."/>
            <person name="Ahmed R."/>
            <person name="Khan M.M."/>
            <person name="Islam R."/>
            <person name="Rashid M.M."/>
            <person name="Khan S.A."/>
            <person name="Rahman M.S."/>
            <person name="Alam M."/>
            <person name="Yahiya A.S."/>
            <person name="Khan M.S."/>
            <person name="Azam M.S."/>
            <person name="Haque T."/>
            <person name="Lashkar M.Z.H."/>
            <person name="Akhand A.I."/>
            <person name="Morshed G."/>
            <person name="Roy S."/>
            <person name="Uddin K.S."/>
            <person name="Rabeya T."/>
            <person name="Hossain A.S."/>
            <person name="Chowdhury A."/>
            <person name="Snigdha A.R."/>
            <person name="Mortoza M.S."/>
            <person name="Matin S.A."/>
            <person name="Hoque S.M.E."/>
            <person name="Islam M.K."/>
            <person name="Roy D.K."/>
            <person name="Haider R."/>
            <person name="Moosa M.M."/>
            <person name="Elias S.M."/>
            <person name="Hasan A.M."/>
            <person name="Jahan S."/>
            <person name="Shafiuddin M."/>
            <person name="Mahmood N."/>
            <person name="Shommy N.S."/>
        </authorList>
    </citation>
    <scope>NUCLEOTIDE SEQUENCE [LARGE SCALE GENOMIC DNA]</scope>
    <source>
        <strain evidence="3">cv. O-4</strain>
    </source>
</reference>
<dbReference type="Proteomes" id="UP000187203">
    <property type="component" value="Unassembled WGS sequence"/>
</dbReference>
<dbReference type="PANTHER" id="PTHR34779">
    <property type="entry name" value="OS09G0542900 PROTEIN"/>
    <property type="match status" value="1"/>
</dbReference>
<feature type="region of interest" description="Disordered" evidence="1">
    <location>
        <begin position="46"/>
        <end position="96"/>
    </location>
</feature>
<dbReference type="PANTHER" id="PTHR34779:SF1">
    <property type="entry name" value="OS09G0542900 PROTEIN"/>
    <property type="match status" value="1"/>
</dbReference>
<evidence type="ECO:0000256" key="1">
    <source>
        <dbReference type="SAM" id="MobiDB-lite"/>
    </source>
</evidence>
<name>A0A1R3ILH8_9ROSI</name>
<comment type="caution">
    <text evidence="2">The sequence shown here is derived from an EMBL/GenBank/DDBJ whole genome shotgun (WGS) entry which is preliminary data.</text>
</comment>
<dbReference type="EMBL" id="AWUE01017978">
    <property type="protein sequence ID" value="OMO83438.1"/>
    <property type="molecule type" value="Genomic_DNA"/>
</dbReference>
<dbReference type="STRING" id="93759.A0A1R3ILH8"/>